<accession>S6B0M7</accession>
<name>S6B0M7_SULDS</name>
<dbReference type="PANTHER" id="PTHR30352">
    <property type="entry name" value="PYRUVATE FORMATE-LYASE-ACTIVATING ENZYME"/>
    <property type="match status" value="1"/>
</dbReference>
<feature type="domain" description="Radical SAM core" evidence="7">
    <location>
        <begin position="13"/>
        <end position="228"/>
    </location>
</feature>
<reference evidence="8 9" key="1">
    <citation type="journal article" date="2012" name="Appl. Environ. Microbiol.">
        <title>Draft genome sequence of a psychrotolerant sulfur-oxidizing bacterium, Sulfuricella denitrificans skB26, and proteomic insights into cold adaptation.</title>
        <authorList>
            <person name="Watanabe T."/>
            <person name="Kojima H."/>
            <person name="Fukui M."/>
        </authorList>
    </citation>
    <scope>NUCLEOTIDE SEQUENCE [LARGE SCALE GENOMIC DNA]</scope>
    <source>
        <strain evidence="9">skB26</strain>
    </source>
</reference>
<keyword evidence="9" id="KW-1185">Reference proteome</keyword>
<evidence type="ECO:0000256" key="4">
    <source>
        <dbReference type="ARBA" id="ARBA00022723"/>
    </source>
</evidence>
<dbReference type="GO" id="GO:0003824">
    <property type="term" value="F:catalytic activity"/>
    <property type="evidence" value="ECO:0007669"/>
    <property type="project" value="InterPro"/>
</dbReference>
<dbReference type="KEGG" id="sdr:SCD_n00383"/>
<dbReference type="NCBIfam" id="TIGR02495">
    <property type="entry name" value="NrdG2"/>
    <property type="match status" value="1"/>
</dbReference>
<dbReference type="STRING" id="1163617.SCD_n00383"/>
<evidence type="ECO:0000256" key="2">
    <source>
        <dbReference type="ARBA" id="ARBA00022485"/>
    </source>
</evidence>
<keyword evidence="2" id="KW-0004">4Fe-4S</keyword>
<keyword evidence="6" id="KW-0411">Iron-sulfur</keyword>
<dbReference type="Pfam" id="PF04055">
    <property type="entry name" value="Radical_SAM"/>
    <property type="match status" value="1"/>
</dbReference>
<dbReference type="InterPro" id="IPR034457">
    <property type="entry name" value="Organic_radical-activating"/>
</dbReference>
<evidence type="ECO:0000313" key="9">
    <source>
        <dbReference type="Proteomes" id="UP000015559"/>
    </source>
</evidence>
<evidence type="ECO:0000256" key="1">
    <source>
        <dbReference type="ARBA" id="ARBA00001966"/>
    </source>
</evidence>
<dbReference type="AlphaFoldDB" id="S6B0M7"/>
<keyword evidence="8" id="KW-0670">Pyruvate</keyword>
<dbReference type="InterPro" id="IPR007197">
    <property type="entry name" value="rSAM"/>
</dbReference>
<evidence type="ECO:0000313" key="8">
    <source>
        <dbReference type="EMBL" id="BAN34232.1"/>
    </source>
</evidence>
<dbReference type="GO" id="GO:0051539">
    <property type="term" value="F:4 iron, 4 sulfur cluster binding"/>
    <property type="evidence" value="ECO:0007669"/>
    <property type="project" value="UniProtKB-KW"/>
</dbReference>
<dbReference type="RefSeq" id="WP_009206823.1">
    <property type="nucleotide sequence ID" value="NC_022357.1"/>
</dbReference>
<keyword evidence="5" id="KW-0408">Iron</keyword>
<keyword evidence="4" id="KW-0479">Metal-binding</keyword>
<dbReference type="CDD" id="cd01335">
    <property type="entry name" value="Radical_SAM"/>
    <property type="match status" value="1"/>
</dbReference>
<dbReference type="PANTHER" id="PTHR30352:SF13">
    <property type="entry name" value="GLYCYL-RADICAL ENZYME ACTIVATING ENZYME YJJW-RELATED"/>
    <property type="match status" value="1"/>
</dbReference>
<dbReference type="InterPro" id="IPR012840">
    <property type="entry name" value="NrdG2"/>
</dbReference>
<dbReference type="SFLD" id="SFLDG01094">
    <property type="entry name" value="Uncharacterised_Radical_SAM_Su"/>
    <property type="match status" value="1"/>
</dbReference>
<dbReference type="SUPFAM" id="SSF102114">
    <property type="entry name" value="Radical SAM enzymes"/>
    <property type="match status" value="1"/>
</dbReference>
<keyword evidence="3" id="KW-0949">S-adenosyl-L-methionine</keyword>
<dbReference type="InterPro" id="IPR058240">
    <property type="entry name" value="rSAM_sf"/>
</dbReference>
<dbReference type="InterPro" id="IPR013785">
    <property type="entry name" value="Aldolase_TIM"/>
</dbReference>
<gene>
    <name evidence="8" type="ORF">SCD_n00383</name>
</gene>
<evidence type="ECO:0000256" key="5">
    <source>
        <dbReference type="ARBA" id="ARBA00023004"/>
    </source>
</evidence>
<dbReference type="EMBL" id="AP013066">
    <property type="protein sequence ID" value="BAN34232.1"/>
    <property type="molecule type" value="Genomic_DNA"/>
</dbReference>
<proteinExistence type="predicted"/>
<dbReference type="HOGENOM" id="CLU_078147_1_1_4"/>
<evidence type="ECO:0000259" key="7">
    <source>
        <dbReference type="PROSITE" id="PS51918"/>
    </source>
</evidence>
<dbReference type="GO" id="GO:0046872">
    <property type="term" value="F:metal ion binding"/>
    <property type="evidence" value="ECO:0007669"/>
    <property type="project" value="UniProtKB-KW"/>
</dbReference>
<dbReference type="Proteomes" id="UP000015559">
    <property type="component" value="Chromosome"/>
</dbReference>
<organism evidence="8 9">
    <name type="scientific">Sulfuricella denitrificans (strain DSM 22764 / NBRC 105220 / skB26)</name>
    <dbReference type="NCBI Taxonomy" id="1163617"/>
    <lineage>
        <taxon>Bacteria</taxon>
        <taxon>Pseudomonadati</taxon>
        <taxon>Pseudomonadota</taxon>
        <taxon>Betaproteobacteria</taxon>
        <taxon>Nitrosomonadales</taxon>
        <taxon>Sulfuricellaceae</taxon>
        <taxon>Sulfuricella</taxon>
    </lineage>
</organism>
<evidence type="ECO:0000256" key="3">
    <source>
        <dbReference type="ARBA" id="ARBA00022691"/>
    </source>
</evidence>
<protein>
    <submittedName>
        <fullName evidence="8">Pyruvate radical-activating enzyme</fullName>
    </submittedName>
</protein>
<comment type="cofactor">
    <cofactor evidence="1">
        <name>[4Fe-4S] cluster</name>
        <dbReference type="ChEBI" id="CHEBI:49883"/>
    </cofactor>
</comment>
<dbReference type="Gene3D" id="3.20.20.70">
    <property type="entry name" value="Aldolase class I"/>
    <property type="match status" value="1"/>
</dbReference>
<sequence>MQIGGLTPLTSTDYPGCLAAVVFCQGCPWRCGYCHNPHLIPRGDAQLDWSAVMAFLRRRQGLLDAVVFSGGEPTLQDDLQSAISEVRDLGFKIGLHTGGTYPSRLKELLPVLDWVGMDIKATTDDYARVTATPGSGVKAWKSAELLLESGVSHEFRTTVHPLYHTTDSLLRLAEELSELGARHYVLQEFRPQGCADEAVSAYPAQELLDAALCSRIGAMFETFAVRHA</sequence>
<dbReference type="SFLD" id="SFLDS00029">
    <property type="entry name" value="Radical_SAM"/>
    <property type="match status" value="1"/>
</dbReference>
<dbReference type="PROSITE" id="PS51918">
    <property type="entry name" value="RADICAL_SAM"/>
    <property type="match status" value="1"/>
</dbReference>
<evidence type="ECO:0000256" key="6">
    <source>
        <dbReference type="ARBA" id="ARBA00023014"/>
    </source>
</evidence>
<dbReference type="eggNOG" id="COG1180">
    <property type="taxonomic scope" value="Bacteria"/>
</dbReference>